<keyword evidence="1" id="KW-0472">Membrane</keyword>
<dbReference type="Pfam" id="PF00650">
    <property type="entry name" value="CRAL_TRIO"/>
    <property type="match status" value="1"/>
</dbReference>
<dbReference type="SUPFAM" id="SSF46938">
    <property type="entry name" value="CRAL/TRIO N-terminal domain"/>
    <property type="match status" value="1"/>
</dbReference>
<dbReference type="EMBL" id="HBHJ01021545">
    <property type="protein sequence ID" value="CAD9698466.1"/>
    <property type="molecule type" value="Transcribed_RNA"/>
</dbReference>
<dbReference type="InterPro" id="IPR001251">
    <property type="entry name" value="CRAL-TRIO_dom"/>
</dbReference>
<dbReference type="SUPFAM" id="SSF52087">
    <property type="entry name" value="CRAL/TRIO domain"/>
    <property type="match status" value="1"/>
</dbReference>
<organism evidence="3">
    <name type="scientific">Rhizochromulina marina</name>
    <dbReference type="NCBI Taxonomy" id="1034831"/>
    <lineage>
        <taxon>Eukaryota</taxon>
        <taxon>Sar</taxon>
        <taxon>Stramenopiles</taxon>
        <taxon>Ochrophyta</taxon>
        <taxon>Dictyochophyceae</taxon>
        <taxon>Rhizochromulinales</taxon>
        <taxon>Rhizochromulina</taxon>
    </lineage>
</organism>
<dbReference type="InterPro" id="IPR036273">
    <property type="entry name" value="CRAL/TRIO_N_dom_sf"/>
</dbReference>
<name>A0A7S2WNK6_9STRA</name>
<sequence>MASLDSRAAAEPPVDLELQPARGRYIRDERHAARFMEALDTLSGAWPEEFLPLRAKYLSMTTNPDVVARFLFQERFRARSAARALLEHARWREDFGLDGVVQEEFPEFQRPDRKPELSLVGRDQDGRPLILWVLRRHDRSISAPRLIRFLIHLLLKGLETSVTDGRVRIFIDCAGFHLKDFDMSFVRTAVPILGGNFPETQFRTHLVHVHPAVRAMFNLAQFVLDPQTTAKVRLHTHLLDVLADVVAPDDREFVHEAFSDSASEPGTPGEMQTAVPPEASLLPKDGVPAAMGPVAIAGTRGIYGAMVRGAPRDTVHDASKQRPWGWNSFTITVGTRLDWDTIVEVALIVLVVALAYYFM</sequence>
<protein>
    <recommendedName>
        <fullName evidence="2">CRAL-TRIO domain-containing protein</fullName>
    </recommendedName>
</protein>
<feature type="domain" description="CRAL-TRIO" evidence="2">
    <location>
        <begin position="107"/>
        <end position="285"/>
    </location>
</feature>
<proteinExistence type="predicted"/>
<gene>
    <name evidence="3" type="ORF">RMAR1173_LOCUS14241</name>
</gene>
<evidence type="ECO:0000313" key="3">
    <source>
        <dbReference type="EMBL" id="CAD9698466.1"/>
    </source>
</evidence>
<dbReference type="SMART" id="SM00516">
    <property type="entry name" value="SEC14"/>
    <property type="match status" value="1"/>
</dbReference>
<dbReference type="PANTHER" id="PTHR46277">
    <property type="entry name" value="OS03G0850700 PROTEIN"/>
    <property type="match status" value="1"/>
</dbReference>
<evidence type="ECO:0000256" key="1">
    <source>
        <dbReference type="SAM" id="Phobius"/>
    </source>
</evidence>
<dbReference type="AlphaFoldDB" id="A0A7S2WNK6"/>
<dbReference type="CDD" id="cd00170">
    <property type="entry name" value="SEC14"/>
    <property type="match status" value="1"/>
</dbReference>
<accession>A0A7S2WNK6</accession>
<dbReference type="Gene3D" id="3.40.525.10">
    <property type="entry name" value="CRAL-TRIO lipid binding domain"/>
    <property type="match status" value="1"/>
</dbReference>
<keyword evidence="1" id="KW-0812">Transmembrane</keyword>
<dbReference type="PANTHER" id="PTHR46277:SF3">
    <property type="entry name" value="BINDING PROTEIN, PUTATIVE-RELATED"/>
    <property type="match status" value="1"/>
</dbReference>
<dbReference type="PROSITE" id="PS50191">
    <property type="entry name" value="CRAL_TRIO"/>
    <property type="match status" value="1"/>
</dbReference>
<dbReference type="InterPro" id="IPR036865">
    <property type="entry name" value="CRAL-TRIO_dom_sf"/>
</dbReference>
<reference evidence="3" key="1">
    <citation type="submission" date="2021-01" db="EMBL/GenBank/DDBJ databases">
        <authorList>
            <person name="Corre E."/>
            <person name="Pelletier E."/>
            <person name="Niang G."/>
            <person name="Scheremetjew M."/>
            <person name="Finn R."/>
            <person name="Kale V."/>
            <person name="Holt S."/>
            <person name="Cochrane G."/>
            <person name="Meng A."/>
            <person name="Brown T."/>
            <person name="Cohen L."/>
        </authorList>
    </citation>
    <scope>NUCLEOTIDE SEQUENCE</scope>
    <source>
        <strain evidence="3">CCMP1243</strain>
    </source>
</reference>
<feature type="transmembrane region" description="Helical" evidence="1">
    <location>
        <begin position="339"/>
        <end position="358"/>
    </location>
</feature>
<evidence type="ECO:0000259" key="2">
    <source>
        <dbReference type="PROSITE" id="PS50191"/>
    </source>
</evidence>
<keyword evidence="1" id="KW-1133">Transmembrane helix</keyword>